<accession>A0A3M7QLL6</accession>
<proteinExistence type="predicted"/>
<evidence type="ECO:0000313" key="2">
    <source>
        <dbReference type="Proteomes" id="UP000276133"/>
    </source>
</evidence>
<dbReference type="STRING" id="10195.A0A3M7QLL6"/>
<name>A0A3M7QLL6_BRAPC</name>
<dbReference type="EMBL" id="REGN01005750">
    <property type="protein sequence ID" value="RNA12192.1"/>
    <property type="molecule type" value="Genomic_DNA"/>
</dbReference>
<dbReference type="GO" id="GO:0030127">
    <property type="term" value="C:COPII vesicle coat"/>
    <property type="evidence" value="ECO:0007669"/>
    <property type="project" value="InterPro"/>
</dbReference>
<dbReference type="InterPro" id="IPR036175">
    <property type="entry name" value="Sec23/24_helical_dom_sf"/>
</dbReference>
<reference evidence="1 2" key="1">
    <citation type="journal article" date="2018" name="Sci. Rep.">
        <title>Genomic signatures of local adaptation to the degree of environmental predictability in rotifers.</title>
        <authorList>
            <person name="Franch-Gras L."/>
            <person name="Hahn C."/>
            <person name="Garcia-Roger E.M."/>
            <person name="Carmona M.J."/>
            <person name="Serra M."/>
            <person name="Gomez A."/>
        </authorList>
    </citation>
    <scope>NUCLEOTIDE SEQUENCE [LARGE SCALE GENOMIC DNA]</scope>
    <source>
        <strain evidence="1">HYR1</strain>
    </source>
</reference>
<dbReference type="AlphaFoldDB" id="A0A3M7QLL6"/>
<sequence length="71" mass="8410">MIYKDVSSLCRMFFFKLKFKNLAFKFGSGKLDERIYAMNLCKTLPLKYLMLTIYPNLYAIHNLDDKLCFAP</sequence>
<dbReference type="SUPFAM" id="SSF81811">
    <property type="entry name" value="Helical domain of Sec23/24"/>
    <property type="match status" value="1"/>
</dbReference>
<dbReference type="GO" id="GO:0006886">
    <property type="term" value="P:intracellular protein transport"/>
    <property type="evidence" value="ECO:0007669"/>
    <property type="project" value="InterPro"/>
</dbReference>
<dbReference type="Proteomes" id="UP000276133">
    <property type="component" value="Unassembled WGS sequence"/>
</dbReference>
<evidence type="ECO:0000313" key="1">
    <source>
        <dbReference type="EMBL" id="RNA12192.1"/>
    </source>
</evidence>
<protein>
    <submittedName>
        <fullName evidence="1">Transport Sec24A-like isoform X1</fullName>
    </submittedName>
</protein>
<comment type="caution">
    <text evidence="1">The sequence shown here is derived from an EMBL/GenBank/DDBJ whole genome shotgun (WGS) entry which is preliminary data.</text>
</comment>
<keyword evidence="2" id="KW-1185">Reference proteome</keyword>
<dbReference type="Gene3D" id="1.20.120.730">
    <property type="entry name" value="Sec23/Sec24 helical domain"/>
    <property type="match status" value="1"/>
</dbReference>
<gene>
    <name evidence="1" type="ORF">BpHYR1_005900</name>
</gene>
<organism evidence="1 2">
    <name type="scientific">Brachionus plicatilis</name>
    <name type="common">Marine rotifer</name>
    <name type="synonym">Brachionus muelleri</name>
    <dbReference type="NCBI Taxonomy" id="10195"/>
    <lineage>
        <taxon>Eukaryota</taxon>
        <taxon>Metazoa</taxon>
        <taxon>Spiralia</taxon>
        <taxon>Gnathifera</taxon>
        <taxon>Rotifera</taxon>
        <taxon>Eurotatoria</taxon>
        <taxon>Monogononta</taxon>
        <taxon>Pseudotrocha</taxon>
        <taxon>Ploima</taxon>
        <taxon>Brachionidae</taxon>
        <taxon>Brachionus</taxon>
    </lineage>
</organism>
<dbReference type="GO" id="GO:0006888">
    <property type="term" value="P:endoplasmic reticulum to Golgi vesicle-mediated transport"/>
    <property type="evidence" value="ECO:0007669"/>
    <property type="project" value="InterPro"/>
</dbReference>